<keyword evidence="13" id="KW-0511">Multifunctional enzyme</keyword>
<evidence type="ECO:0000256" key="6">
    <source>
        <dbReference type="ARBA" id="ARBA00022679"/>
    </source>
</evidence>
<evidence type="ECO:0000256" key="17">
    <source>
        <dbReference type="ARBA" id="ARBA00048493"/>
    </source>
</evidence>
<keyword evidence="9" id="KW-0677">Repeat</keyword>
<keyword evidence="8" id="KW-0479">Metal-binding</keyword>
<name>T0YG75_9ZZZZ</name>
<evidence type="ECO:0000256" key="11">
    <source>
        <dbReference type="ARBA" id="ARBA00022960"/>
    </source>
</evidence>
<dbReference type="SUPFAM" id="SSF51161">
    <property type="entry name" value="Trimeric LpxA-like enzymes"/>
    <property type="match status" value="1"/>
</dbReference>
<feature type="non-terminal residue" evidence="18">
    <location>
        <position position="320"/>
    </location>
</feature>
<gene>
    <name evidence="18" type="ORF">B2A_13958</name>
</gene>
<dbReference type="Gene3D" id="2.160.10.10">
    <property type="entry name" value="Hexapeptide repeat proteins"/>
    <property type="match status" value="1"/>
</dbReference>
<dbReference type="GO" id="GO:0000287">
    <property type="term" value="F:magnesium ion binding"/>
    <property type="evidence" value="ECO:0007669"/>
    <property type="project" value="InterPro"/>
</dbReference>
<evidence type="ECO:0000256" key="2">
    <source>
        <dbReference type="ARBA" id="ARBA00004496"/>
    </source>
</evidence>
<dbReference type="Pfam" id="PF00132">
    <property type="entry name" value="Hexapep"/>
    <property type="match status" value="2"/>
</dbReference>
<dbReference type="GO" id="GO:0006048">
    <property type="term" value="P:UDP-N-acetylglucosamine biosynthetic process"/>
    <property type="evidence" value="ECO:0007669"/>
    <property type="project" value="InterPro"/>
</dbReference>
<dbReference type="InterPro" id="IPR005882">
    <property type="entry name" value="Bifunctional_GlmU"/>
</dbReference>
<keyword evidence="12" id="KW-0573">Peptidoglycan synthesis</keyword>
<comment type="similarity">
    <text evidence="3">In the C-terminal section; belongs to the transferase hexapeptide repeat family.</text>
</comment>
<keyword evidence="6" id="KW-0808">Transferase</keyword>
<dbReference type="GO" id="GO:0009252">
    <property type="term" value="P:peptidoglycan biosynthetic process"/>
    <property type="evidence" value="ECO:0007669"/>
    <property type="project" value="UniProtKB-KW"/>
</dbReference>
<evidence type="ECO:0000256" key="14">
    <source>
        <dbReference type="ARBA" id="ARBA00023315"/>
    </source>
</evidence>
<dbReference type="InterPro" id="IPR001451">
    <property type="entry name" value="Hexapep"/>
</dbReference>
<keyword evidence="7" id="KW-0548">Nucleotidyltransferase</keyword>
<dbReference type="GO" id="GO:0000902">
    <property type="term" value="P:cell morphogenesis"/>
    <property type="evidence" value="ECO:0007669"/>
    <property type="project" value="InterPro"/>
</dbReference>
<evidence type="ECO:0000256" key="5">
    <source>
        <dbReference type="ARBA" id="ARBA00022490"/>
    </source>
</evidence>
<protein>
    <submittedName>
        <fullName evidence="18">Bifunctional protein GlmU</fullName>
    </submittedName>
</protein>
<dbReference type="CDD" id="cd03353">
    <property type="entry name" value="LbH_GlmU_C"/>
    <property type="match status" value="1"/>
</dbReference>
<evidence type="ECO:0000256" key="8">
    <source>
        <dbReference type="ARBA" id="ARBA00022723"/>
    </source>
</evidence>
<dbReference type="PANTHER" id="PTHR43584:SF3">
    <property type="entry name" value="BIFUNCTIONAL PROTEIN GLMU"/>
    <property type="match status" value="1"/>
</dbReference>
<organism evidence="18">
    <name type="scientific">mine drainage metagenome</name>
    <dbReference type="NCBI Taxonomy" id="410659"/>
    <lineage>
        <taxon>unclassified sequences</taxon>
        <taxon>metagenomes</taxon>
        <taxon>ecological metagenomes</taxon>
    </lineage>
</organism>
<comment type="catalytic activity">
    <reaction evidence="16">
        <text>alpha-D-glucosamine 1-phosphate + acetyl-CoA = N-acetyl-alpha-D-glucosamine 1-phosphate + CoA + H(+)</text>
        <dbReference type="Rhea" id="RHEA:13725"/>
        <dbReference type="ChEBI" id="CHEBI:15378"/>
        <dbReference type="ChEBI" id="CHEBI:57287"/>
        <dbReference type="ChEBI" id="CHEBI:57288"/>
        <dbReference type="ChEBI" id="CHEBI:57776"/>
        <dbReference type="ChEBI" id="CHEBI:58516"/>
        <dbReference type="EC" id="2.3.1.157"/>
    </reaction>
</comment>
<evidence type="ECO:0000256" key="3">
    <source>
        <dbReference type="ARBA" id="ARBA00007707"/>
    </source>
</evidence>
<keyword evidence="15" id="KW-0961">Cell wall biogenesis/degradation</keyword>
<dbReference type="InterPro" id="IPR038009">
    <property type="entry name" value="GlmU_C_LbH"/>
</dbReference>
<dbReference type="SUPFAM" id="SSF53448">
    <property type="entry name" value="Nucleotide-diphospho-sugar transferases"/>
    <property type="match status" value="1"/>
</dbReference>
<dbReference type="Gene3D" id="3.90.550.10">
    <property type="entry name" value="Spore Coat Polysaccharide Biosynthesis Protein SpsA, Chain A"/>
    <property type="match status" value="1"/>
</dbReference>
<evidence type="ECO:0000256" key="15">
    <source>
        <dbReference type="ARBA" id="ARBA00023316"/>
    </source>
</evidence>
<evidence type="ECO:0000256" key="4">
    <source>
        <dbReference type="ARBA" id="ARBA00007947"/>
    </source>
</evidence>
<sequence length="320" mass="33202">MGAAGELGLLTMVPEDPAGYGRIVRDASGRVARSVEQKDATPEELAIRECNTGVLAAPAHRLKGWLAQLRNDNAQGEYYLTDVIGLAVAQGVTVTPVSLADSIEALGVNDKAQLAQLEAVCRRRAAQALMTAGVTVVDPARIDVRGSVTHGQDVFVDINVVFEGTVKLGNRVRIGSGCVIRDSEVGDDTELFPFCVLEGAVIGAAARLGPFSRVRPTTALGPGVHIGNFVEVKNSTLGTDSKANHLSYVGDAQVGARVNIGAGTIVANYDGANKHRTIIQDDAHTGSNSVLVAPITVGEGATIAAGSTVVHEVPAGRLTI</sequence>
<dbReference type="InterPro" id="IPR050065">
    <property type="entry name" value="GlmU-like"/>
</dbReference>
<evidence type="ECO:0000256" key="1">
    <source>
        <dbReference type="ARBA" id="ARBA00001946"/>
    </source>
</evidence>
<evidence type="ECO:0000256" key="16">
    <source>
        <dbReference type="ARBA" id="ARBA00048247"/>
    </source>
</evidence>
<keyword evidence="14" id="KW-0012">Acyltransferase</keyword>
<comment type="caution">
    <text evidence="18">The sequence shown here is derived from an EMBL/GenBank/DDBJ whole genome shotgun (WGS) entry which is preliminary data.</text>
</comment>
<evidence type="ECO:0000313" key="18">
    <source>
        <dbReference type="EMBL" id="EQD30847.1"/>
    </source>
</evidence>
<dbReference type="GO" id="GO:0008360">
    <property type="term" value="P:regulation of cell shape"/>
    <property type="evidence" value="ECO:0007669"/>
    <property type="project" value="UniProtKB-KW"/>
</dbReference>
<dbReference type="AlphaFoldDB" id="T0YG75"/>
<dbReference type="InterPro" id="IPR011004">
    <property type="entry name" value="Trimer_LpxA-like_sf"/>
</dbReference>
<reference evidence="18" key="2">
    <citation type="journal article" date="2014" name="ISME J.">
        <title>Microbial stratification in low pH oxic and suboxic macroscopic growths along an acid mine drainage.</title>
        <authorList>
            <person name="Mendez-Garcia C."/>
            <person name="Mesa V."/>
            <person name="Sprenger R.R."/>
            <person name="Richter M."/>
            <person name="Diez M.S."/>
            <person name="Solano J."/>
            <person name="Bargiela R."/>
            <person name="Golyshina O.V."/>
            <person name="Manteca A."/>
            <person name="Ramos J.L."/>
            <person name="Gallego J.R."/>
            <person name="Llorente I."/>
            <person name="Martins Dos Santos V.A."/>
            <person name="Jensen O.N."/>
            <person name="Pelaez A.I."/>
            <person name="Sanchez J."/>
            <person name="Ferrer M."/>
        </authorList>
    </citation>
    <scope>NUCLEOTIDE SEQUENCE</scope>
</reference>
<dbReference type="InterPro" id="IPR029044">
    <property type="entry name" value="Nucleotide-diphossugar_trans"/>
</dbReference>
<dbReference type="GO" id="GO:0003977">
    <property type="term" value="F:UDP-N-acetylglucosamine diphosphorylase activity"/>
    <property type="evidence" value="ECO:0007669"/>
    <property type="project" value="UniProtKB-EC"/>
</dbReference>
<keyword evidence="11" id="KW-0133">Cell shape</keyword>
<keyword evidence="10" id="KW-0460">Magnesium</keyword>
<reference evidence="18" key="1">
    <citation type="submission" date="2013-08" db="EMBL/GenBank/DDBJ databases">
        <authorList>
            <person name="Mendez C."/>
            <person name="Richter M."/>
            <person name="Ferrer M."/>
            <person name="Sanchez J."/>
        </authorList>
    </citation>
    <scope>NUCLEOTIDE SEQUENCE</scope>
</reference>
<dbReference type="GO" id="GO:0071555">
    <property type="term" value="P:cell wall organization"/>
    <property type="evidence" value="ECO:0007669"/>
    <property type="project" value="UniProtKB-KW"/>
</dbReference>
<accession>T0YG75</accession>
<evidence type="ECO:0000256" key="13">
    <source>
        <dbReference type="ARBA" id="ARBA00023268"/>
    </source>
</evidence>
<evidence type="ECO:0000256" key="7">
    <source>
        <dbReference type="ARBA" id="ARBA00022695"/>
    </source>
</evidence>
<proteinExistence type="inferred from homology"/>
<keyword evidence="5" id="KW-0963">Cytoplasm</keyword>
<comment type="catalytic activity">
    <reaction evidence="17">
        <text>N-acetyl-alpha-D-glucosamine 1-phosphate + UTP + H(+) = UDP-N-acetyl-alpha-D-glucosamine + diphosphate</text>
        <dbReference type="Rhea" id="RHEA:13509"/>
        <dbReference type="ChEBI" id="CHEBI:15378"/>
        <dbReference type="ChEBI" id="CHEBI:33019"/>
        <dbReference type="ChEBI" id="CHEBI:46398"/>
        <dbReference type="ChEBI" id="CHEBI:57705"/>
        <dbReference type="ChEBI" id="CHEBI:57776"/>
        <dbReference type="EC" id="2.7.7.23"/>
    </reaction>
</comment>
<comment type="similarity">
    <text evidence="4">In the N-terminal section; belongs to the N-acetylglucosamine-1-phosphate uridyltransferase family.</text>
</comment>
<dbReference type="EMBL" id="AUZZ01010119">
    <property type="protein sequence ID" value="EQD30847.1"/>
    <property type="molecule type" value="Genomic_DNA"/>
</dbReference>
<dbReference type="GO" id="GO:0019134">
    <property type="term" value="F:glucosamine-1-phosphate N-acetyltransferase activity"/>
    <property type="evidence" value="ECO:0007669"/>
    <property type="project" value="UniProtKB-EC"/>
</dbReference>
<comment type="cofactor">
    <cofactor evidence="1">
        <name>Mg(2+)</name>
        <dbReference type="ChEBI" id="CHEBI:18420"/>
    </cofactor>
</comment>
<evidence type="ECO:0000256" key="9">
    <source>
        <dbReference type="ARBA" id="ARBA00022737"/>
    </source>
</evidence>
<dbReference type="PANTHER" id="PTHR43584">
    <property type="entry name" value="NUCLEOTIDYL TRANSFERASE"/>
    <property type="match status" value="1"/>
</dbReference>
<dbReference type="NCBIfam" id="TIGR01173">
    <property type="entry name" value="glmU"/>
    <property type="match status" value="1"/>
</dbReference>
<dbReference type="GO" id="GO:0005737">
    <property type="term" value="C:cytoplasm"/>
    <property type="evidence" value="ECO:0007669"/>
    <property type="project" value="UniProtKB-SubCell"/>
</dbReference>
<evidence type="ECO:0000256" key="10">
    <source>
        <dbReference type="ARBA" id="ARBA00022842"/>
    </source>
</evidence>
<evidence type="ECO:0000256" key="12">
    <source>
        <dbReference type="ARBA" id="ARBA00022984"/>
    </source>
</evidence>
<comment type="subcellular location">
    <subcellularLocation>
        <location evidence="2">Cytoplasm</location>
    </subcellularLocation>
</comment>